<keyword evidence="1" id="KW-0175">Coiled coil</keyword>
<evidence type="ECO:0000259" key="2">
    <source>
        <dbReference type="Pfam" id="PF26633"/>
    </source>
</evidence>
<evidence type="ECO:0000256" key="1">
    <source>
        <dbReference type="SAM" id="Coils"/>
    </source>
</evidence>
<dbReference type="InterPro" id="IPR058519">
    <property type="entry name" value="DUF8206"/>
</dbReference>
<dbReference type="RefSeq" id="XP_066931916.1">
    <property type="nucleotide sequence ID" value="XM_067075815.1"/>
</dbReference>
<dbReference type="AlphaFoldDB" id="A0A7M5WX49"/>
<evidence type="ECO:0000313" key="3">
    <source>
        <dbReference type="EnsemblMetazoa" id="CLYHEMP014036.1"/>
    </source>
</evidence>
<feature type="coiled-coil region" evidence="1">
    <location>
        <begin position="499"/>
        <end position="526"/>
    </location>
</feature>
<keyword evidence="4" id="KW-1185">Reference proteome</keyword>
<name>A0A7M5WX49_9CNID</name>
<dbReference type="PANTHER" id="PTHR32046">
    <property type="entry name" value="G DOMAIN-CONTAINING PROTEIN"/>
    <property type="match status" value="1"/>
</dbReference>
<feature type="domain" description="DUF8206" evidence="2">
    <location>
        <begin position="251"/>
        <end position="329"/>
    </location>
</feature>
<dbReference type="GeneID" id="136819575"/>
<reference evidence="3" key="1">
    <citation type="submission" date="2021-01" db="UniProtKB">
        <authorList>
            <consortium name="EnsemblMetazoa"/>
        </authorList>
    </citation>
    <scope>IDENTIFICATION</scope>
</reference>
<dbReference type="Gene3D" id="3.40.50.300">
    <property type="entry name" value="P-loop containing nucleotide triphosphate hydrolases"/>
    <property type="match status" value="1"/>
</dbReference>
<dbReference type="Pfam" id="PF26633">
    <property type="entry name" value="DUF8206"/>
    <property type="match status" value="1"/>
</dbReference>
<protein>
    <recommendedName>
        <fullName evidence="2">DUF8206 domain-containing protein</fullName>
    </recommendedName>
</protein>
<sequence>MFPLPYELHSRNGEKVFRIIDTPGLNSTKGETNDEKESKKQDQENITYILNLIGRLKIDAFIILLKPQERKLDSAFTNSFKTIFKQLDSSAKNNVIFGLTHAENGNWKDLSTLNTLKKFFTSNNIDLDIDKKRNVFYFDNSPFRYLTIRTVNPGDDAEDQDKMVEYWNRSVESCHKMLTYIKGLEGYEAKSLEAINDCRAMIEQMTKAMVRISQVTEENLNELTNELKNYESANSTKVVQIREKVLTFKRLDQAITVCTNPCCFKRMKMFENEKIVYQDVYKPFCCEGCTLSWVAHSGWYYGRWFCSMMDKYGNCKVCKHHMSEHLNIKEELKEATEEIKMKLSDIKERKNALKMEFGAIIHNLVIFSRFLKHNTLFSDQEFVESCIAKEMDVESKDLGREEAEQQSIMEKIEEYADKDLMKEGKFIDEQENIIAETRQGLSLLQDIKNTREAIADKALDVSGAYKDVEISDLVKQLKTLNNRLRPILQEKNLTKGEYFLSLTQRKNEAETKLEELRRNPEAELEESKRFCREKKKTIQALKNMTNKYKESLEKNATPPEDLTPEKIEEGIRKLSALPFYGNTFKEIYDNIKETKRMGLDKIAEKIFKIGIDILKRIPKRFRPKLAREN</sequence>
<accession>A0A7M5WX49</accession>
<proteinExistence type="predicted"/>
<dbReference type="InterPro" id="IPR027417">
    <property type="entry name" value="P-loop_NTPase"/>
</dbReference>
<feature type="coiled-coil region" evidence="1">
    <location>
        <begin position="318"/>
        <end position="356"/>
    </location>
</feature>
<dbReference type="Proteomes" id="UP000594262">
    <property type="component" value="Unplaced"/>
</dbReference>
<feature type="coiled-coil region" evidence="1">
    <location>
        <begin position="213"/>
        <end position="240"/>
    </location>
</feature>
<evidence type="ECO:0000313" key="4">
    <source>
        <dbReference type="Proteomes" id="UP000594262"/>
    </source>
</evidence>
<dbReference type="PANTHER" id="PTHR32046:SF11">
    <property type="entry name" value="IMMUNE-ASSOCIATED NUCLEOTIDE-BINDING PROTEIN 10-LIKE"/>
    <property type="match status" value="1"/>
</dbReference>
<dbReference type="EnsemblMetazoa" id="CLYHEMT014036.1">
    <property type="protein sequence ID" value="CLYHEMP014036.1"/>
    <property type="gene ID" value="CLYHEMG014036"/>
</dbReference>
<organism evidence="3 4">
    <name type="scientific">Clytia hemisphaerica</name>
    <dbReference type="NCBI Taxonomy" id="252671"/>
    <lineage>
        <taxon>Eukaryota</taxon>
        <taxon>Metazoa</taxon>
        <taxon>Cnidaria</taxon>
        <taxon>Hydrozoa</taxon>
        <taxon>Hydroidolina</taxon>
        <taxon>Leptothecata</taxon>
        <taxon>Obeliida</taxon>
        <taxon>Clytiidae</taxon>
        <taxon>Clytia</taxon>
    </lineage>
</organism>